<accession>A0A9Q1CLP0</accession>
<gene>
    <name evidence="3" type="ORF">HOLleu_06141</name>
</gene>
<dbReference type="EMBL" id="JAIZAY010000002">
    <property type="protein sequence ID" value="KAJ8047200.1"/>
    <property type="molecule type" value="Genomic_DNA"/>
</dbReference>
<keyword evidence="4" id="KW-1185">Reference proteome</keyword>
<reference evidence="3" key="1">
    <citation type="submission" date="2021-10" db="EMBL/GenBank/DDBJ databases">
        <title>Tropical sea cucumber genome reveals ecological adaptation and Cuvierian tubules defense mechanism.</title>
        <authorList>
            <person name="Chen T."/>
        </authorList>
    </citation>
    <scope>NUCLEOTIDE SEQUENCE</scope>
    <source>
        <strain evidence="3">Nanhai2018</strain>
        <tissue evidence="3">Muscle</tissue>
    </source>
</reference>
<proteinExistence type="predicted"/>
<evidence type="ECO:0000259" key="2">
    <source>
        <dbReference type="Pfam" id="PF16741"/>
    </source>
</evidence>
<dbReference type="Pfam" id="PF16741">
    <property type="entry name" value="mRNA_decap_C"/>
    <property type="match status" value="1"/>
</dbReference>
<name>A0A9Q1CLP0_HOLLE</name>
<protein>
    <submittedName>
        <fullName evidence="3">mRNA-decapping enzyme 1B</fullName>
    </submittedName>
</protein>
<dbReference type="Gene3D" id="6.10.140.2030">
    <property type="match status" value="1"/>
</dbReference>
<dbReference type="InterPro" id="IPR031953">
    <property type="entry name" value="mRNA_decap_C"/>
</dbReference>
<feature type="region of interest" description="Disordered" evidence="1">
    <location>
        <begin position="1"/>
        <end position="93"/>
    </location>
</feature>
<evidence type="ECO:0000313" key="4">
    <source>
        <dbReference type="Proteomes" id="UP001152320"/>
    </source>
</evidence>
<evidence type="ECO:0000256" key="1">
    <source>
        <dbReference type="SAM" id="MobiDB-lite"/>
    </source>
</evidence>
<evidence type="ECO:0000313" key="3">
    <source>
        <dbReference type="EMBL" id="KAJ8047200.1"/>
    </source>
</evidence>
<dbReference type="Proteomes" id="UP001152320">
    <property type="component" value="Chromosome 2"/>
</dbReference>
<dbReference type="OrthoDB" id="440673at2759"/>
<feature type="compositionally biased region" description="Low complexity" evidence="1">
    <location>
        <begin position="230"/>
        <end position="249"/>
    </location>
</feature>
<dbReference type="AlphaFoldDB" id="A0A9Q1CLP0"/>
<organism evidence="3 4">
    <name type="scientific">Holothuria leucospilota</name>
    <name type="common">Black long sea cucumber</name>
    <name type="synonym">Mertensiothuria leucospilota</name>
    <dbReference type="NCBI Taxonomy" id="206669"/>
    <lineage>
        <taxon>Eukaryota</taxon>
        <taxon>Metazoa</taxon>
        <taxon>Echinodermata</taxon>
        <taxon>Eleutherozoa</taxon>
        <taxon>Echinozoa</taxon>
        <taxon>Holothuroidea</taxon>
        <taxon>Aspidochirotacea</taxon>
        <taxon>Aspidochirotida</taxon>
        <taxon>Holothuriidae</taxon>
        <taxon>Holothuria</taxon>
    </lineage>
</organism>
<comment type="caution">
    <text evidence="3">The sequence shown here is derived from an EMBL/GenBank/DDBJ whole genome shotgun (WGS) entry which is preliminary data.</text>
</comment>
<feature type="domain" description="mRNA-decapping enzyme C-terminal" evidence="2">
    <location>
        <begin position="332"/>
        <end position="366"/>
    </location>
</feature>
<feature type="region of interest" description="Disordered" evidence="1">
    <location>
        <begin position="161"/>
        <end position="199"/>
    </location>
</feature>
<feature type="compositionally biased region" description="Polar residues" evidence="1">
    <location>
        <begin position="161"/>
        <end position="180"/>
    </location>
</feature>
<sequence length="369" mass="39316">MTKSGTQKDPANAEGRNSESQVIRPIPMRGDSQLKGPKTPQEVGAMNVAQVKGQPHDSVPATGAPKFKRSTSMQETLPKDGQTEGSNVHGKSEQVPPLLQRLFSHSDASVVQPKSEGVKTVESLERLHLAEVEGRDLRKWETSTNADGKKPIDNLLQMLSHSEEQASSQRSPVTPQSLQGKLSKASGDLHSSHTSDSQLVAHEAPHRIALKGLNSSLMTPLNTLPEHTQSSGLSSIVQSRGSSGSGISSPHEVGAGGDPGAGLFTLEQFTDSSEGAVVPTSPQTIPASFTPSKLLTPSLIQKKPSSSGLLVPTAVTAKSEPPQAARVSPIPTLTKEQFKEAYIFMLQNDSEFVSKLYDAYLQVQSKPKT</sequence>
<feature type="region of interest" description="Disordered" evidence="1">
    <location>
        <begin position="221"/>
        <end position="262"/>
    </location>
</feature>